<dbReference type="Pfam" id="PF25601">
    <property type="entry name" value="AAA_lid_14"/>
    <property type="match status" value="1"/>
</dbReference>
<dbReference type="PROSITE" id="PS50045">
    <property type="entry name" value="SIGMA54_INTERACT_4"/>
    <property type="match status" value="1"/>
</dbReference>
<dbReference type="InterPro" id="IPR058031">
    <property type="entry name" value="AAA_lid_NorR"/>
</dbReference>
<evidence type="ECO:0000259" key="6">
    <source>
        <dbReference type="PROSITE" id="PS50045"/>
    </source>
</evidence>
<dbReference type="InterPro" id="IPR035965">
    <property type="entry name" value="PAS-like_dom_sf"/>
</dbReference>
<name>Q08XY4_STIAD</name>
<proteinExistence type="predicted"/>
<dbReference type="Gene3D" id="3.40.50.300">
    <property type="entry name" value="P-loop containing nucleotide triphosphate hydrolases"/>
    <property type="match status" value="1"/>
</dbReference>
<evidence type="ECO:0000313" key="8">
    <source>
        <dbReference type="Proteomes" id="UP000032702"/>
    </source>
</evidence>
<evidence type="ECO:0000256" key="2">
    <source>
        <dbReference type="ARBA" id="ARBA00022840"/>
    </source>
</evidence>
<dbReference type="Gene3D" id="1.10.10.60">
    <property type="entry name" value="Homeodomain-like"/>
    <property type="match status" value="1"/>
</dbReference>
<dbReference type="GO" id="GO:0006355">
    <property type="term" value="P:regulation of DNA-templated transcription"/>
    <property type="evidence" value="ECO:0007669"/>
    <property type="project" value="InterPro"/>
</dbReference>
<dbReference type="FunFam" id="3.40.50.300:FF:000006">
    <property type="entry name" value="DNA-binding transcriptional regulator NtrC"/>
    <property type="match status" value="1"/>
</dbReference>
<dbReference type="SUPFAM" id="SSF46689">
    <property type="entry name" value="Homeodomain-like"/>
    <property type="match status" value="1"/>
</dbReference>
<evidence type="ECO:0000256" key="3">
    <source>
        <dbReference type="ARBA" id="ARBA00023015"/>
    </source>
</evidence>
<dbReference type="AlphaFoldDB" id="Q08XY4"/>
<dbReference type="PATRIC" id="fig|378806.16.peg.4366"/>
<dbReference type="Pfam" id="PF02954">
    <property type="entry name" value="HTH_8"/>
    <property type="match status" value="1"/>
</dbReference>
<dbReference type="SUPFAM" id="SSF48452">
    <property type="entry name" value="TPR-like"/>
    <property type="match status" value="1"/>
</dbReference>
<dbReference type="InterPro" id="IPR009057">
    <property type="entry name" value="Homeodomain-like_sf"/>
</dbReference>
<dbReference type="Gene3D" id="3.30.450.40">
    <property type="match status" value="1"/>
</dbReference>
<dbReference type="InterPro" id="IPR029016">
    <property type="entry name" value="GAF-like_dom_sf"/>
</dbReference>
<dbReference type="InterPro" id="IPR003018">
    <property type="entry name" value="GAF"/>
</dbReference>
<dbReference type="Gene3D" id="3.30.450.20">
    <property type="entry name" value="PAS domain"/>
    <property type="match status" value="1"/>
</dbReference>
<protein>
    <submittedName>
        <fullName evidence="7">Sigma-54 dependent transcriptional regulator</fullName>
    </submittedName>
</protein>
<dbReference type="InterPro" id="IPR003593">
    <property type="entry name" value="AAA+_ATPase"/>
</dbReference>
<dbReference type="PROSITE" id="PS00688">
    <property type="entry name" value="SIGMA54_INTERACT_3"/>
    <property type="match status" value="1"/>
</dbReference>
<keyword evidence="5" id="KW-0804">Transcription</keyword>
<feature type="domain" description="Sigma-54 factor interaction" evidence="6">
    <location>
        <begin position="647"/>
        <end position="877"/>
    </location>
</feature>
<dbReference type="InterPro" id="IPR027417">
    <property type="entry name" value="P-loop_NTPase"/>
</dbReference>
<dbReference type="PRINTS" id="PR01590">
    <property type="entry name" value="HTHFIS"/>
</dbReference>
<dbReference type="Proteomes" id="UP000032702">
    <property type="component" value="Unassembled WGS sequence"/>
</dbReference>
<dbReference type="InterPro" id="IPR025662">
    <property type="entry name" value="Sigma_54_int_dom_ATP-bd_1"/>
</dbReference>
<evidence type="ECO:0000256" key="4">
    <source>
        <dbReference type="ARBA" id="ARBA00023125"/>
    </source>
</evidence>
<dbReference type="PROSITE" id="PS00675">
    <property type="entry name" value="SIGMA54_INTERACT_1"/>
    <property type="match status" value="1"/>
</dbReference>
<reference evidence="7 8" key="1">
    <citation type="submission" date="2006-04" db="EMBL/GenBank/DDBJ databases">
        <authorList>
            <person name="Nierman W.C."/>
        </authorList>
    </citation>
    <scope>NUCLEOTIDE SEQUENCE [LARGE SCALE GENOMIC DNA]</scope>
    <source>
        <strain evidence="7 8">DW4/3-1</strain>
    </source>
</reference>
<dbReference type="SUPFAM" id="SSF55781">
    <property type="entry name" value="GAF domain-like"/>
    <property type="match status" value="1"/>
</dbReference>
<dbReference type="SMART" id="SM00382">
    <property type="entry name" value="AAA"/>
    <property type="match status" value="1"/>
</dbReference>
<dbReference type="Pfam" id="PF00158">
    <property type="entry name" value="Sigma54_activat"/>
    <property type="match status" value="1"/>
</dbReference>
<sequence>MSRKSSSLNDFHILEPLVGERPLGSRLEESRMRFERGRGTHQVMAALECAVLAALMGRRAEAESFLLRGRSVATRELEGQVELASALVLLEAGYSARVAGALERAEAFWSAQEEPASRALCLILYAQVLLLDGMSTAAVRASLEGLDQLLPGEETPLTVHAHLVAAECLLAASNLPEALTLLEKAARMSACTGLLAARAAVLSVRGGLAQDMPHLAGLRATLDRATERFELLEAPREQALAYMTHAALVAKGASGAPEHWLARAHPLLVKVGTAKDLRQLRQAFRCVAPHKADGLIDTDLFSVMEELRERHARLKDILSAQRDARSSEHPHLAALPSPLAKIADGALESVHLTEEALIRALEHTLLDRERLGLLVVVSQQLAGIGEMEELLATIPRLAMGLIPAAVAGLVELDNDGNLQTLHQGSLPPELPSECFREAVLSAFQQGAPQRIPDKVRPAQLGRTQDRAPQPQCALIPLHGQDRKRLGLVLGLSDTRTVLSERDLEQLAVFGSLCGAAITRVSANISLQQAAARDAATLAAIREGVLTLDHAGLVCALNHSAARLLRIQPAQVLGRPLRSIAALEPLGEALKSGRPLLNEVIALPQGELIVCAQTYEGGVVATLQELASAQRLAHKITSSQARFTFEDLIGEDPAFLSCLKDARQAARSDVPILITGESGTGKELLAQAIHRASPSAASPFVGINMAAFPRELLESELFGYERGAFTGARAGGNPGKFELADRGTLLLDEIGDMPLEMQVKLLRVLQERTFQRLGGSRDLPVMARVVATTHRDLERAIEEGSFRLDLFHRLRAVHLRLPPLRERPCDIPRLVNYHLRRYTSRLHRRPIQVAPHVMADLEAYDWPGNVRELANLIEGAASLLLDDQEVLVRTPPAIARALQRARNPLSALPGGARPEPSVLPFAEVERRAFEHALQHFAGNVAQAAKALGVAKTTFYSKIRRYGLAVQEQEPTAPSALVTRRLSGKMLS</sequence>
<dbReference type="InterPro" id="IPR002197">
    <property type="entry name" value="HTH_Fis"/>
</dbReference>
<organism evidence="7 8">
    <name type="scientific">Stigmatella aurantiaca (strain DW4/3-1)</name>
    <dbReference type="NCBI Taxonomy" id="378806"/>
    <lineage>
        <taxon>Bacteria</taxon>
        <taxon>Pseudomonadati</taxon>
        <taxon>Myxococcota</taxon>
        <taxon>Myxococcia</taxon>
        <taxon>Myxococcales</taxon>
        <taxon>Cystobacterineae</taxon>
        <taxon>Archangiaceae</taxon>
        <taxon>Stigmatella</taxon>
    </lineage>
</organism>
<gene>
    <name evidence="7" type="ORF">STIAU_3993</name>
</gene>
<dbReference type="SMART" id="SM00091">
    <property type="entry name" value="PAS"/>
    <property type="match status" value="1"/>
</dbReference>
<evidence type="ECO:0000256" key="5">
    <source>
        <dbReference type="ARBA" id="ARBA00023163"/>
    </source>
</evidence>
<dbReference type="InterPro" id="IPR002078">
    <property type="entry name" value="Sigma_54_int"/>
</dbReference>
<dbReference type="SUPFAM" id="SSF52540">
    <property type="entry name" value="P-loop containing nucleoside triphosphate hydrolases"/>
    <property type="match status" value="1"/>
</dbReference>
<dbReference type="InterPro" id="IPR025944">
    <property type="entry name" value="Sigma_54_int_dom_CS"/>
</dbReference>
<dbReference type="Pfam" id="PF13185">
    <property type="entry name" value="GAF_2"/>
    <property type="match status" value="1"/>
</dbReference>
<keyword evidence="1" id="KW-0547">Nucleotide-binding</keyword>
<comment type="caution">
    <text evidence="7">The sequence shown here is derived from an EMBL/GenBank/DDBJ whole genome shotgun (WGS) entry which is preliminary data.</text>
</comment>
<dbReference type="InterPro" id="IPR011990">
    <property type="entry name" value="TPR-like_helical_dom_sf"/>
</dbReference>
<dbReference type="CDD" id="cd00009">
    <property type="entry name" value="AAA"/>
    <property type="match status" value="1"/>
</dbReference>
<dbReference type="GO" id="GO:0043565">
    <property type="term" value="F:sequence-specific DNA binding"/>
    <property type="evidence" value="ECO:0007669"/>
    <property type="project" value="InterPro"/>
</dbReference>
<evidence type="ECO:0000313" key="7">
    <source>
        <dbReference type="EMBL" id="EAU65334.1"/>
    </source>
</evidence>
<keyword evidence="2" id="KW-0067">ATP-binding</keyword>
<evidence type="ECO:0000256" key="1">
    <source>
        <dbReference type="ARBA" id="ARBA00022741"/>
    </source>
</evidence>
<dbReference type="Gene3D" id="1.10.8.60">
    <property type="match status" value="1"/>
</dbReference>
<dbReference type="EMBL" id="AAMD01000085">
    <property type="protein sequence ID" value="EAU65334.1"/>
    <property type="molecule type" value="Genomic_DNA"/>
</dbReference>
<keyword evidence="4" id="KW-0238">DNA-binding</keyword>
<dbReference type="PANTHER" id="PTHR32071">
    <property type="entry name" value="TRANSCRIPTIONAL REGULATORY PROTEIN"/>
    <property type="match status" value="1"/>
</dbReference>
<keyword evidence="3" id="KW-0805">Transcription regulation</keyword>
<accession>Q08XY4</accession>
<dbReference type="GO" id="GO:0005524">
    <property type="term" value="F:ATP binding"/>
    <property type="evidence" value="ECO:0007669"/>
    <property type="project" value="UniProtKB-KW"/>
</dbReference>
<dbReference type="InterPro" id="IPR000014">
    <property type="entry name" value="PAS"/>
</dbReference>
<dbReference type="SUPFAM" id="SSF55785">
    <property type="entry name" value="PYP-like sensor domain (PAS domain)"/>
    <property type="match status" value="1"/>
</dbReference>